<organism evidence="4 5">
    <name type="scientific">Diplocloster modestus</name>
    <dbReference type="NCBI Taxonomy" id="2850322"/>
    <lineage>
        <taxon>Bacteria</taxon>
        <taxon>Bacillati</taxon>
        <taxon>Bacillota</taxon>
        <taxon>Clostridia</taxon>
        <taxon>Lachnospirales</taxon>
        <taxon>Lachnospiraceae</taxon>
        <taxon>Diplocloster</taxon>
    </lineage>
</organism>
<evidence type="ECO:0000256" key="2">
    <source>
        <dbReference type="ARBA" id="ARBA00022679"/>
    </source>
</evidence>
<accession>A0ABS6K3V8</accession>
<name>A0ABS6K3V8_9FIRM</name>
<keyword evidence="1" id="KW-0328">Glycosyltransferase</keyword>
<proteinExistence type="predicted"/>
<dbReference type="InterPro" id="IPR029044">
    <property type="entry name" value="Nucleotide-diphossugar_trans"/>
</dbReference>
<dbReference type="CDD" id="cd04194">
    <property type="entry name" value="GT8_A4GalT_like"/>
    <property type="match status" value="1"/>
</dbReference>
<dbReference type="Pfam" id="PF01501">
    <property type="entry name" value="Glyco_transf_8"/>
    <property type="match status" value="1"/>
</dbReference>
<dbReference type="PANTHER" id="PTHR13778">
    <property type="entry name" value="GLYCOSYLTRANSFERASE 8 DOMAIN-CONTAINING PROTEIN"/>
    <property type="match status" value="1"/>
</dbReference>
<keyword evidence="3" id="KW-0479">Metal-binding</keyword>
<dbReference type="PANTHER" id="PTHR13778:SF47">
    <property type="entry name" value="LIPOPOLYSACCHARIDE 1,3-GALACTOSYLTRANSFERASE"/>
    <property type="match status" value="1"/>
</dbReference>
<reference evidence="4 5" key="1">
    <citation type="submission" date="2021-06" db="EMBL/GenBank/DDBJ databases">
        <title>Description of novel taxa of the family Lachnospiraceae.</title>
        <authorList>
            <person name="Chaplin A.V."/>
            <person name="Sokolova S.R."/>
            <person name="Pikina A.P."/>
            <person name="Korzhanova M."/>
            <person name="Belova V."/>
            <person name="Korostin D."/>
            <person name="Efimov B.A."/>
        </authorList>
    </citation>
    <scope>NUCLEOTIDE SEQUENCE [LARGE SCALE GENOMIC DNA]</scope>
    <source>
        <strain evidence="4 5">ASD4241</strain>
    </source>
</reference>
<dbReference type="SUPFAM" id="SSF53448">
    <property type="entry name" value="Nucleotide-diphospho-sugar transferases"/>
    <property type="match status" value="1"/>
</dbReference>
<dbReference type="InterPro" id="IPR050748">
    <property type="entry name" value="Glycosyltrans_8_dom-fam"/>
</dbReference>
<comment type="caution">
    <text evidence="4">The sequence shown here is derived from an EMBL/GenBank/DDBJ whole genome shotgun (WGS) entry which is preliminary data.</text>
</comment>
<dbReference type="Gene3D" id="3.90.550.10">
    <property type="entry name" value="Spore Coat Polysaccharide Biosynthesis Protein SpsA, Chain A"/>
    <property type="match status" value="1"/>
</dbReference>
<evidence type="ECO:0000256" key="1">
    <source>
        <dbReference type="ARBA" id="ARBA00022676"/>
    </source>
</evidence>
<dbReference type="RefSeq" id="WP_238726320.1">
    <property type="nucleotide sequence ID" value="NZ_JAHQCX010000002.1"/>
</dbReference>
<protein>
    <submittedName>
        <fullName evidence="4">Glycosyltransferase family 8 protein</fullName>
    </submittedName>
</protein>
<sequence length="341" mass="39129">MDIFYAFNDAYAALAGISIYSLLQNNKECENIRFFIVDSGISKINREKIKNVIEESGREITFYEMPSFGEILGKDVDTGRWNINVYSKLFVGSILPDDVHKVISVDCDTVIVQSLAELWNTDISKAIVAGVNEAMSKQYRFNLGKKDQDYYLNSGLLMFNVDAMRKEGYEQKFLDYMKKYGSSLAYLDQDAVNAVVPQNRIAIIPPKFNAITPIFCCSYKELIKSRRASTYCTEKEFREAQTNPHIIHFTTFFMNDLRPWFEGSQHSKRDEFLKYKDASPWKEEPLWKDLREGRAKAKAHLIKILPRRLQCTISSFLHGVVVPNQNKKKMNKALNGSGAGE</sequence>
<keyword evidence="5" id="KW-1185">Reference proteome</keyword>
<evidence type="ECO:0000313" key="4">
    <source>
        <dbReference type="EMBL" id="MBU9725209.1"/>
    </source>
</evidence>
<keyword evidence="2" id="KW-0808">Transferase</keyword>
<gene>
    <name evidence="4" type="ORF">KTH90_04190</name>
</gene>
<evidence type="ECO:0000256" key="3">
    <source>
        <dbReference type="ARBA" id="ARBA00022723"/>
    </source>
</evidence>
<evidence type="ECO:0000313" key="5">
    <source>
        <dbReference type="Proteomes" id="UP001314681"/>
    </source>
</evidence>
<dbReference type="InterPro" id="IPR002495">
    <property type="entry name" value="Glyco_trans_8"/>
</dbReference>
<dbReference type="Proteomes" id="UP001314681">
    <property type="component" value="Unassembled WGS sequence"/>
</dbReference>
<dbReference type="EMBL" id="JAHQCX010000002">
    <property type="protein sequence ID" value="MBU9725209.1"/>
    <property type="molecule type" value="Genomic_DNA"/>
</dbReference>